<dbReference type="InterPro" id="IPR000719">
    <property type="entry name" value="Prot_kinase_dom"/>
</dbReference>
<dbReference type="SMART" id="SM00220">
    <property type="entry name" value="S_TKc"/>
    <property type="match status" value="1"/>
</dbReference>
<dbReference type="PANTHER" id="PTHR13902">
    <property type="entry name" value="SERINE/THREONINE-PROTEIN KINASE WNK WITH NO LYSINE -RELATED"/>
    <property type="match status" value="1"/>
</dbReference>
<dbReference type="FunFam" id="1.10.510.10:FF:000046">
    <property type="entry name" value="probable serine/threonine-protein kinase WNK9"/>
    <property type="match status" value="1"/>
</dbReference>
<dbReference type="SUPFAM" id="SSF56112">
    <property type="entry name" value="Protein kinase-like (PK-like)"/>
    <property type="match status" value="1"/>
</dbReference>
<evidence type="ECO:0000256" key="6">
    <source>
        <dbReference type="ARBA" id="ARBA00022840"/>
    </source>
</evidence>
<evidence type="ECO:0000259" key="10">
    <source>
        <dbReference type="PROSITE" id="PS50011"/>
    </source>
</evidence>
<organism evidence="11">
    <name type="scientific">Sesamum angustifolium</name>
    <dbReference type="NCBI Taxonomy" id="2727405"/>
    <lineage>
        <taxon>Eukaryota</taxon>
        <taxon>Viridiplantae</taxon>
        <taxon>Streptophyta</taxon>
        <taxon>Embryophyta</taxon>
        <taxon>Tracheophyta</taxon>
        <taxon>Spermatophyta</taxon>
        <taxon>Magnoliopsida</taxon>
        <taxon>eudicotyledons</taxon>
        <taxon>Gunneridae</taxon>
        <taxon>Pentapetalae</taxon>
        <taxon>asterids</taxon>
        <taxon>lamiids</taxon>
        <taxon>Lamiales</taxon>
        <taxon>Pedaliaceae</taxon>
        <taxon>Sesamum</taxon>
    </lineage>
</organism>
<reference evidence="11" key="2">
    <citation type="journal article" date="2024" name="Plant">
        <title>Genomic evolution and insights into agronomic trait innovations of Sesamum species.</title>
        <authorList>
            <person name="Miao H."/>
            <person name="Wang L."/>
            <person name="Qu L."/>
            <person name="Liu H."/>
            <person name="Sun Y."/>
            <person name="Le M."/>
            <person name="Wang Q."/>
            <person name="Wei S."/>
            <person name="Zheng Y."/>
            <person name="Lin W."/>
            <person name="Duan Y."/>
            <person name="Cao H."/>
            <person name="Xiong S."/>
            <person name="Wang X."/>
            <person name="Wei L."/>
            <person name="Li C."/>
            <person name="Ma Q."/>
            <person name="Ju M."/>
            <person name="Zhao R."/>
            <person name="Li G."/>
            <person name="Mu C."/>
            <person name="Tian Q."/>
            <person name="Mei H."/>
            <person name="Zhang T."/>
            <person name="Gao T."/>
            <person name="Zhang H."/>
        </authorList>
    </citation>
    <scope>NUCLEOTIDE SEQUENCE</scope>
    <source>
        <strain evidence="11">G01</strain>
    </source>
</reference>
<gene>
    <name evidence="11" type="ORF">Sangu_1716300</name>
</gene>
<comment type="catalytic activity">
    <reaction evidence="8">
        <text>L-seryl-[protein] + ATP = O-phospho-L-seryl-[protein] + ADP + H(+)</text>
        <dbReference type="Rhea" id="RHEA:17989"/>
        <dbReference type="Rhea" id="RHEA-COMP:9863"/>
        <dbReference type="Rhea" id="RHEA-COMP:11604"/>
        <dbReference type="ChEBI" id="CHEBI:15378"/>
        <dbReference type="ChEBI" id="CHEBI:29999"/>
        <dbReference type="ChEBI" id="CHEBI:30616"/>
        <dbReference type="ChEBI" id="CHEBI:83421"/>
        <dbReference type="ChEBI" id="CHEBI:456216"/>
        <dbReference type="EC" id="2.7.11.1"/>
    </reaction>
</comment>
<dbReference type="Pfam" id="PF00069">
    <property type="entry name" value="Pkinase"/>
    <property type="match status" value="1"/>
</dbReference>
<reference evidence="11" key="1">
    <citation type="submission" date="2020-06" db="EMBL/GenBank/DDBJ databases">
        <authorList>
            <person name="Li T."/>
            <person name="Hu X."/>
            <person name="Zhang T."/>
            <person name="Song X."/>
            <person name="Zhang H."/>
            <person name="Dai N."/>
            <person name="Sheng W."/>
            <person name="Hou X."/>
            <person name="Wei L."/>
        </authorList>
    </citation>
    <scope>NUCLEOTIDE SEQUENCE</scope>
    <source>
        <strain evidence="11">G01</strain>
        <tissue evidence="11">Leaf</tissue>
    </source>
</reference>
<keyword evidence="4" id="KW-0547">Nucleotide-binding</keyword>
<dbReference type="EC" id="2.7.11.1" evidence="1"/>
<accession>A0AAW2MLP2</accession>
<feature type="region of interest" description="Disordered" evidence="9">
    <location>
        <begin position="75"/>
        <end position="103"/>
    </location>
</feature>
<comment type="catalytic activity">
    <reaction evidence="7">
        <text>L-threonyl-[protein] + ATP = O-phospho-L-threonyl-[protein] + ADP + H(+)</text>
        <dbReference type="Rhea" id="RHEA:46608"/>
        <dbReference type="Rhea" id="RHEA-COMP:11060"/>
        <dbReference type="Rhea" id="RHEA-COMP:11605"/>
        <dbReference type="ChEBI" id="CHEBI:15378"/>
        <dbReference type="ChEBI" id="CHEBI:30013"/>
        <dbReference type="ChEBI" id="CHEBI:30616"/>
        <dbReference type="ChEBI" id="CHEBI:61977"/>
        <dbReference type="ChEBI" id="CHEBI:456216"/>
        <dbReference type="EC" id="2.7.11.1"/>
    </reaction>
</comment>
<name>A0AAW2MLP2_9LAMI</name>
<evidence type="ECO:0000256" key="4">
    <source>
        <dbReference type="ARBA" id="ARBA00022741"/>
    </source>
</evidence>
<dbReference type="PROSITE" id="PS00108">
    <property type="entry name" value="PROTEIN_KINASE_ST"/>
    <property type="match status" value="1"/>
</dbReference>
<dbReference type="FunFam" id="3.30.200.20:FF:000075">
    <property type="entry name" value="Probable serine/threonine-protein kinase WNK1"/>
    <property type="match status" value="1"/>
</dbReference>
<keyword evidence="6" id="KW-0067">ATP-binding</keyword>
<evidence type="ECO:0000256" key="3">
    <source>
        <dbReference type="ARBA" id="ARBA00022679"/>
    </source>
</evidence>
<keyword evidence="2" id="KW-0723">Serine/threonine-protein kinase</keyword>
<dbReference type="AlphaFoldDB" id="A0AAW2MLP2"/>
<evidence type="ECO:0000313" key="11">
    <source>
        <dbReference type="EMBL" id="KAL0331708.1"/>
    </source>
</evidence>
<keyword evidence="5 11" id="KW-0418">Kinase</keyword>
<dbReference type="InterPro" id="IPR008271">
    <property type="entry name" value="Ser/Thr_kinase_AS"/>
</dbReference>
<evidence type="ECO:0000256" key="2">
    <source>
        <dbReference type="ARBA" id="ARBA00022527"/>
    </source>
</evidence>
<comment type="caution">
    <text evidence="11">The sequence shown here is derived from an EMBL/GenBank/DDBJ whole genome shotgun (WGS) entry which is preliminary data.</text>
</comment>
<proteinExistence type="predicted"/>
<dbReference type="InterPro" id="IPR011009">
    <property type="entry name" value="Kinase-like_dom_sf"/>
</dbReference>
<feature type="domain" description="Protein kinase" evidence="10">
    <location>
        <begin position="176"/>
        <end position="438"/>
    </location>
</feature>
<evidence type="ECO:0000256" key="5">
    <source>
        <dbReference type="ARBA" id="ARBA00022777"/>
    </source>
</evidence>
<evidence type="ECO:0000256" key="1">
    <source>
        <dbReference type="ARBA" id="ARBA00012513"/>
    </source>
</evidence>
<dbReference type="GO" id="GO:0005524">
    <property type="term" value="F:ATP binding"/>
    <property type="evidence" value="ECO:0007669"/>
    <property type="project" value="UniProtKB-KW"/>
</dbReference>
<dbReference type="GO" id="GO:0004674">
    <property type="term" value="F:protein serine/threonine kinase activity"/>
    <property type="evidence" value="ECO:0007669"/>
    <property type="project" value="UniProtKB-KW"/>
</dbReference>
<dbReference type="InterPro" id="IPR050588">
    <property type="entry name" value="WNK_Ser-Thr_kinase"/>
</dbReference>
<evidence type="ECO:0000256" key="9">
    <source>
        <dbReference type="SAM" id="MobiDB-lite"/>
    </source>
</evidence>
<dbReference type="EMBL" id="JACGWK010000010">
    <property type="protein sequence ID" value="KAL0331708.1"/>
    <property type="molecule type" value="Genomic_DNA"/>
</dbReference>
<dbReference type="Gene3D" id="1.10.510.10">
    <property type="entry name" value="Transferase(Phosphotransferase) domain 1"/>
    <property type="match status" value="1"/>
</dbReference>
<dbReference type="PROSITE" id="PS50011">
    <property type="entry name" value="PROTEIN_KINASE_DOM"/>
    <property type="match status" value="1"/>
</dbReference>
<sequence length="764" mass="86388">MFKLNPPINTAECSVQLSTAKRLLTASRTPCKFAPRHFLTPTYIANLHFNHNFIYPKVILSKLYRRPPWALGRRPKRSTLRNGPLKDSLNEMGGVTGGEVNSSSSLRSPQLNFFGCPFRFGSGITSFPSHVKLSQIVTFCNADPNCTRWIEKSEKKSEMETAESDAVEKSPDGRYIRYNEILGRGAFKNVYKGFDEIDGIEVAWNQVSIEDALQSPEHLERLYSEVHLLRTLKHENVIRSYASWVDDENKTINMITELFTSGSLRQYRNKHKNDMKAIKNWARQILRGLDYLHAHNPCIHRDLKCDNIFVNGNHGEVKIGDLGLATIMQRPYCKKCHCYMLFPTGTPEFMAPELYEEEYNELVDIYSFGMCMLELVTCEYPYSECKNQAQIYKKVTSGIKPAAFGKVKDPEIRRFIEKCLVPASHRLSAAELLKEPFVLYEYSKDYTYGPPQLSPNSLNSLRSDCPSMDLDPSCKRLSGSTCPESMSETSMSILELHRCTERNEFALKGEKHDDSSISLTLRIADCSGRVRNVHFIFYLYADTALSIAAEMVDQLDLCKDDVAFIAELINSLISQFMPCWGMSSGSMSGSKRLLEGSATLYNEQVASNRNHCSHSIHGKESGERGVYAEFTGSKNTSTAESVEALSFHTDASTSDATHQKDSQLAHHSIEKFKTSNGHYPISESVKNSLTSYAGSWITASTSMSLSISSLSLTDKENELCEDLKVELDAIDLQYQQRCRELLKMRELAIENAKKKWIMKKISVL</sequence>
<dbReference type="Gene3D" id="3.10.20.90">
    <property type="entry name" value="Phosphatidylinositol 3-kinase Catalytic Subunit, Chain A, domain 1"/>
    <property type="match status" value="1"/>
</dbReference>
<evidence type="ECO:0000256" key="7">
    <source>
        <dbReference type="ARBA" id="ARBA00047899"/>
    </source>
</evidence>
<dbReference type="CDD" id="cd13983">
    <property type="entry name" value="STKc_WNK"/>
    <property type="match status" value="1"/>
</dbReference>
<dbReference type="Gene3D" id="3.30.200.20">
    <property type="entry name" value="Phosphorylase Kinase, domain 1"/>
    <property type="match status" value="1"/>
</dbReference>
<keyword evidence="3" id="KW-0808">Transferase</keyword>
<protein>
    <recommendedName>
        <fullName evidence="1">non-specific serine/threonine protein kinase</fullName>
        <ecNumber evidence="1">2.7.11.1</ecNumber>
    </recommendedName>
</protein>
<evidence type="ECO:0000256" key="8">
    <source>
        <dbReference type="ARBA" id="ARBA00048679"/>
    </source>
</evidence>